<dbReference type="InterPro" id="IPR037171">
    <property type="entry name" value="NagB/RpiA_transferase-like"/>
</dbReference>
<reference evidence="5 6" key="1">
    <citation type="submission" date="2016-08" db="EMBL/GenBank/DDBJ databases">
        <title>Complete genome sequence of Mycobacterium shinshuense, a subspecies of M. ulcerans.</title>
        <authorList>
            <person name="Yoshida M."/>
            <person name="Ogura Y."/>
            <person name="Hayashi T."/>
            <person name="Hoshino Y."/>
        </authorList>
    </citation>
    <scope>NUCLEOTIDE SEQUENCE [LARGE SCALE GENOMIC DNA]</scope>
    <source>
        <strain evidence="6">ATCC 33728</strain>
    </source>
</reference>
<protein>
    <submittedName>
        <fullName evidence="5">Acetyl-CoA hydrolase/transferase</fullName>
    </submittedName>
</protein>
<dbReference type="Proteomes" id="UP000218067">
    <property type="component" value="Chromosome"/>
</dbReference>
<dbReference type="GO" id="GO:0006083">
    <property type="term" value="P:acetate metabolic process"/>
    <property type="evidence" value="ECO:0007669"/>
    <property type="project" value="InterPro"/>
</dbReference>
<feature type="domain" description="Acetyl-CoA hydrolase/transferase C-terminal" evidence="4">
    <location>
        <begin position="288"/>
        <end position="437"/>
    </location>
</feature>
<dbReference type="InterPro" id="IPR026888">
    <property type="entry name" value="AcetylCoA_hyd_C"/>
</dbReference>
<dbReference type="InterPro" id="IPR038460">
    <property type="entry name" value="AcetylCoA_hyd_C_sf"/>
</dbReference>
<dbReference type="SUPFAM" id="SSF100950">
    <property type="entry name" value="NagB/RpiA/CoA transferase-like"/>
    <property type="match status" value="2"/>
</dbReference>
<comment type="similarity">
    <text evidence="1">Belongs to the acetyl-CoA hydrolase/transferase family.</text>
</comment>
<evidence type="ECO:0000259" key="4">
    <source>
        <dbReference type="Pfam" id="PF13336"/>
    </source>
</evidence>
<dbReference type="AlphaFoldDB" id="A0A1B4Y6U6"/>
<dbReference type="GeneID" id="93438372"/>
<dbReference type="GO" id="GO:0008775">
    <property type="term" value="F:acetate CoA-transferase activity"/>
    <property type="evidence" value="ECO:0007669"/>
    <property type="project" value="InterPro"/>
</dbReference>
<evidence type="ECO:0000259" key="3">
    <source>
        <dbReference type="Pfam" id="PF02550"/>
    </source>
</evidence>
<keyword evidence="5" id="KW-0378">Hydrolase</keyword>
<dbReference type="RefSeq" id="WP_015356747.1">
    <property type="nucleotide sequence ID" value="NZ_AP017624.1"/>
</dbReference>
<dbReference type="EMBL" id="AP017624">
    <property type="protein sequence ID" value="BAV42773.1"/>
    <property type="molecule type" value="Genomic_DNA"/>
</dbReference>
<accession>A0A1B4Y6U6</accession>
<gene>
    <name evidence="5" type="ORF">SHTP_3796</name>
</gene>
<dbReference type="Pfam" id="PF13336">
    <property type="entry name" value="AcetylCoA_hyd_C"/>
    <property type="match status" value="1"/>
</dbReference>
<sequence length="445" mass="48509">MENCVAVKDHAALYRAKLADPDTAILAVTSGSAVAVGQAACQPPALLQALAARAERREIDRVRLFYYHAERPMADTVLRYELMGRFLPNSMFLQAAERDLIAHGEHDGRKVVQFIPNSFSNAVRLFTETISVDTTIVTVSPMDEQGYFTFGTNNDYTSSVARQARHLIVEVNPNMPRVFGHSMLHVDEVDAIVENDAPLPELPQRPISELDRVIATHVAALVPEQACLQIGVGGLPQAVCEQLRDRSDLGIHSEVFTPALADLVRRGVVTGRHKAINRGAAVFTFALGDRKTYEFMDNNPKLESYPVDYVNDPAVIARNDNVVSVNSTIEMDLTGACNSEHVNGHQFTGAGGQLDFVRGAYASRGGKSIIAFASTTRGGTISKIVPRLSGPVTTPRNETHYVATEFGTVNLKGLSSSARAEALIGLAHPDYRPWLAECAQHMHLI</sequence>
<dbReference type="GO" id="GO:0016787">
    <property type="term" value="F:hydrolase activity"/>
    <property type="evidence" value="ECO:0007669"/>
    <property type="project" value="UniProtKB-KW"/>
</dbReference>
<evidence type="ECO:0000256" key="2">
    <source>
        <dbReference type="ARBA" id="ARBA00022679"/>
    </source>
</evidence>
<proteinExistence type="inferred from homology"/>
<feature type="domain" description="Acetyl-CoA hydrolase/transferase N-terminal" evidence="3">
    <location>
        <begin position="14"/>
        <end position="196"/>
    </location>
</feature>
<dbReference type="InterPro" id="IPR003702">
    <property type="entry name" value="ActCoA_hydro_N"/>
</dbReference>
<dbReference type="PANTHER" id="PTHR21432:SF20">
    <property type="entry name" value="ACETYL-COA HYDROLASE"/>
    <property type="match status" value="1"/>
</dbReference>
<evidence type="ECO:0000256" key="1">
    <source>
        <dbReference type="ARBA" id="ARBA00009632"/>
    </source>
</evidence>
<name>A0A1B4Y6U6_MYCUL</name>
<dbReference type="PANTHER" id="PTHR21432">
    <property type="entry name" value="ACETYL-COA HYDROLASE-RELATED"/>
    <property type="match status" value="1"/>
</dbReference>
<organism evidence="5 6">
    <name type="scientific">Mycobacterium ulcerans subsp. shinshuense</name>
    <dbReference type="NCBI Taxonomy" id="1124626"/>
    <lineage>
        <taxon>Bacteria</taxon>
        <taxon>Bacillati</taxon>
        <taxon>Actinomycetota</taxon>
        <taxon>Actinomycetes</taxon>
        <taxon>Mycobacteriales</taxon>
        <taxon>Mycobacteriaceae</taxon>
        <taxon>Mycobacterium</taxon>
        <taxon>Mycobacterium ulcerans group</taxon>
    </lineage>
</organism>
<dbReference type="Gene3D" id="3.40.1080.10">
    <property type="entry name" value="Glutaconate Coenzyme A-transferase"/>
    <property type="match status" value="1"/>
</dbReference>
<keyword evidence="2 5" id="KW-0808">Transferase</keyword>
<dbReference type="InterPro" id="IPR046433">
    <property type="entry name" value="ActCoA_hydro"/>
</dbReference>
<dbReference type="Pfam" id="PF02550">
    <property type="entry name" value="AcetylCoA_hydro"/>
    <property type="match status" value="1"/>
</dbReference>
<dbReference type="Gene3D" id="3.30.750.70">
    <property type="entry name" value="4-hydroxybutyrate coenzyme like domains"/>
    <property type="match status" value="1"/>
</dbReference>
<evidence type="ECO:0000313" key="5">
    <source>
        <dbReference type="EMBL" id="BAV42773.1"/>
    </source>
</evidence>
<evidence type="ECO:0000313" key="6">
    <source>
        <dbReference type="Proteomes" id="UP000218067"/>
    </source>
</evidence>
<dbReference type="Gene3D" id="3.40.1080.20">
    <property type="entry name" value="Acetyl-CoA hydrolase/transferase C-terminal domain"/>
    <property type="match status" value="1"/>
</dbReference>